<dbReference type="EMBL" id="JACHJS010000001">
    <property type="protein sequence ID" value="MBB4963330.1"/>
    <property type="molecule type" value="Genomic_DNA"/>
</dbReference>
<gene>
    <name evidence="2" type="ORF">F4559_000689</name>
</gene>
<dbReference type="AlphaFoldDB" id="A0A7W7T130"/>
<accession>A0A7W7T130</accession>
<dbReference type="Proteomes" id="UP000542674">
    <property type="component" value="Unassembled WGS sequence"/>
</dbReference>
<proteinExistence type="predicted"/>
<keyword evidence="3" id="KW-1185">Reference proteome</keyword>
<name>A0A7W7T130_9PSEU</name>
<evidence type="ECO:0000259" key="1">
    <source>
        <dbReference type="Pfam" id="PF04149"/>
    </source>
</evidence>
<dbReference type="RefSeq" id="WP_184666117.1">
    <property type="nucleotide sequence ID" value="NZ_BAABAI010000036.1"/>
</dbReference>
<feature type="domain" description="DUF397" evidence="1">
    <location>
        <begin position="10"/>
        <end position="60"/>
    </location>
</feature>
<organism evidence="2 3">
    <name type="scientific">Saccharothrix violaceirubra</name>
    <dbReference type="NCBI Taxonomy" id="413306"/>
    <lineage>
        <taxon>Bacteria</taxon>
        <taxon>Bacillati</taxon>
        <taxon>Actinomycetota</taxon>
        <taxon>Actinomycetes</taxon>
        <taxon>Pseudonocardiales</taxon>
        <taxon>Pseudonocardiaceae</taxon>
        <taxon>Saccharothrix</taxon>
    </lineage>
</organism>
<dbReference type="InterPro" id="IPR007278">
    <property type="entry name" value="DUF397"/>
</dbReference>
<dbReference type="Pfam" id="PF04149">
    <property type="entry name" value="DUF397"/>
    <property type="match status" value="1"/>
</dbReference>
<reference evidence="2 3" key="1">
    <citation type="submission" date="2020-08" db="EMBL/GenBank/DDBJ databases">
        <title>Sequencing the genomes of 1000 actinobacteria strains.</title>
        <authorList>
            <person name="Klenk H.-P."/>
        </authorList>
    </citation>
    <scope>NUCLEOTIDE SEQUENCE [LARGE SCALE GENOMIC DNA]</scope>
    <source>
        <strain evidence="2 3">DSM 45084</strain>
    </source>
</reference>
<comment type="caution">
    <text evidence="2">The sequence shown here is derived from an EMBL/GenBank/DDBJ whole genome shotgun (WGS) entry which is preliminary data.</text>
</comment>
<evidence type="ECO:0000313" key="3">
    <source>
        <dbReference type="Proteomes" id="UP000542674"/>
    </source>
</evidence>
<evidence type="ECO:0000313" key="2">
    <source>
        <dbReference type="EMBL" id="MBB4963330.1"/>
    </source>
</evidence>
<protein>
    <recommendedName>
        <fullName evidence="1">DUF397 domain-containing protein</fullName>
    </recommendedName>
</protein>
<sequence>MTPDFTAASFKTSSYTEANGTCVEVAQVPGFVAVRDTKHRSGGHIAFPDAAFRAFVARVRA</sequence>